<dbReference type="OrthoDB" id="6190788at2"/>
<dbReference type="Gene3D" id="3.30.565.10">
    <property type="entry name" value="Histidine kinase-like ATPase, C-terminal domain"/>
    <property type="match status" value="1"/>
</dbReference>
<organism evidence="4 5">
    <name type="scientific">Flavobacterium magnum</name>
    <dbReference type="NCBI Taxonomy" id="2162713"/>
    <lineage>
        <taxon>Bacteria</taxon>
        <taxon>Pseudomonadati</taxon>
        <taxon>Bacteroidota</taxon>
        <taxon>Flavobacteriia</taxon>
        <taxon>Flavobacteriales</taxon>
        <taxon>Flavobacteriaceae</taxon>
        <taxon>Flavobacterium</taxon>
    </lineage>
</organism>
<proteinExistence type="predicted"/>
<dbReference type="SMART" id="SM00028">
    <property type="entry name" value="TPR"/>
    <property type="match status" value="4"/>
</dbReference>
<dbReference type="PANTHER" id="PTHR34220">
    <property type="entry name" value="SENSOR HISTIDINE KINASE YPDA"/>
    <property type="match status" value="1"/>
</dbReference>
<dbReference type="Proteomes" id="UP000244193">
    <property type="component" value="Chromosome"/>
</dbReference>
<dbReference type="PANTHER" id="PTHR34220:SF7">
    <property type="entry name" value="SENSOR HISTIDINE KINASE YPDA"/>
    <property type="match status" value="1"/>
</dbReference>
<sequence>MTETRFGEMVKRRFDLVKTIGKAYRIHLLYIPKNPCMQLPRLFACCFCFCLLIPQAAWSQDTIKKAPKLELKKKVSRSRKVSAAAADLENALKKNDRESIARNYESLAETFISKGDFKKAEEYLQKALQYTKPGQAEDIARLRRSMAKVQESRNNLAAASMNYLKAAEITGDKTTEKLNANDFSRLQNANSPQAQMTFNTSNAEIAKESDKNEEAADAYQQNAVLNLKERKPEAAIRNYEQAITFSKDKPEEVIKIQSQIAKVYTTENQFEKAIAIHRKLLEDARKNHDTDTEIAQLQLLSSVYLKNSQANEGIDLLRESYRIALQSGRSDAAKQNLGALLKYYRAKGDDQASMRLYEQFFENFDALIRADSSLIDARTFRVTEEKIRQLEKEKSLKDELISKKNTFNYFLIGSVVLLFLLFIFIARALYAIKIKNKEIALQSLRREMNPHFIFNSLNSVNQFISQNKELEANKYLSSYSHLMRDIMENSNRDFITIGSEIGQLKKYLELEHLRFSDKFDYTITVDERIDTEHTFIPNMILQPHLENAIWHGLRYKESKGLLALSFTASDKKIKVTIDDNGIGLAKSAELKTKNQKAHQSRGITNTEERLALLNGLYKKGISCSITEKQQPETGTIVVIYFPIIHNV</sequence>
<dbReference type="GO" id="GO:0016020">
    <property type="term" value="C:membrane"/>
    <property type="evidence" value="ECO:0007669"/>
    <property type="project" value="InterPro"/>
</dbReference>
<evidence type="ECO:0000256" key="1">
    <source>
        <dbReference type="PROSITE-ProRule" id="PRU00339"/>
    </source>
</evidence>
<feature type="domain" description="Signal transduction histidine kinase internal region" evidence="3">
    <location>
        <begin position="441"/>
        <end position="519"/>
    </location>
</feature>
<dbReference type="InterPro" id="IPR019734">
    <property type="entry name" value="TPR_rpt"/>
</dbReference>
<dbReference type="Gene3D" id="1.25.40.10">
    <property type="entry name" value="Tetratricopeptide repeat domain"/>
    <property type="match status" value="2"/>
</dbReference>
<evidence type="ECO:0000313" key="4">
    <source>
        <dbReference type="EMBL" id="AWA29460.1"/>
    </source>
</evidence>
<dbReference type="Pfam" id="PF13176">
    <property type="entry name" value="TPR_7"/>
    <property type="match status" value="1"/>
</dbReference>
<dbReference type="KEGG" id="fmg:HYN48_04805"/>
<dbReference type="Pfam" id="PF06580">
    <property type="entry name" value="His_kinase"/>
    <property type="match status" value="1"/>
</dbReference>
<keyword evidence="2" id="KW-1133">Transmembrane helix</keyword>
<accession>A0A2S0RDT8</accession>
<keyword evidence="5" id="KW-1185">Reference proteome</keyword>
<evidence type="ECO:0000256" key="2">
    <source>
        <dbReference type="SAM" id="Phobius"/>
    </source>
</evidence>
<keyword evidence="2" id="KW-0472">Membrane</keyword>
<dbReference type="InterPro" id="IPR036890">
    <property type="entry name" value="HATPase_C_sf"/>
</dbReference>
<dbReference type="InterPro" id="IPR050640">
    <property type="entry name" value="Bact_2-comp_sensor_kinase"/>
</dbReference>
<dbReference type="PROSITE" id="PS50005">
    <property type="entry name" value="TPR"/>
    <property type="match status" value="1"/>
</dbReference>
<keyword evidence="2" id="KW-0812">Transmembrane</keyword>
<dbReference type="InterPro" id="IPR011990">
    <property type="entry name" value="TPR-like_helical_dom_sf"/>
</dbReference>
<evidence type="ECO:0000259" key="3">
    <source>
        <dbReference type="Pfam" id="PF06580"/>
    </source>
</evidence>
<dbReference type="InterPro" id="IPR010559">
    <property type="entry name" value="Sig_transdc_His_kin_internal"/>
</dbReference>
<dbReference type="SUPFAM" id="SSF81901">
    <property type="entry name" value="HCP-like"/>
    <property type="match status" value="1"/>
</dbReference>
<dbReference type="EMBL" id="CP028811">
    <property type="protein sequence ID" value="AWA29460.1"/>
    <property type="molecule type" value="Genomic_DNA"/>
</dbReference>
<name>A0A2S0RDT8_9FLAO</name>
<evidence type="ECO:0000313" key="5">
    <source>
        <dbReference type="Proteomes" id="UP000244193"/>
    </source>
</evidence>
<feature type="repeat" description="TPR" evidence="1">
    <location>
        <begin position="101"/>
        <end position="134"/>
    </location>
</feature>
<gene>
    <name evidence="4" type="ORF">HYN48_04805</name>
</gene>
<protein>
    <submittedName>
        <fullName evidence="4">Regulator of cell autolysis</fullName>
    </submittedName>
</protein>
<dbReference type="GO" id="GO:0000155">
    <property type="term" value="F:phosphorelay sensor kinase activity"/>
    <property type="evidence" value="ECO:0007669"/>
    <property type="project" value="InterPro"/>
</dbReference>
<dbReference type="AlphaFoldDB" id="A0A2S0RDT8"/>
<dbReference type="SUPFAM" id="SSF55874">
    <property type="entry name" value="ATPase domain of HSP90 chaperone/DNA topoisomerase II/histidine kinase"/>
    <property type="match status" value="1"/>
</dbReference>
<reference evidence="4 5" key="1">
    <citation type="submission" date="2018-04" db="EMBL/GenBank/DDBJ databases">
        <title>Genome sequencing of Flavobacterium sp. HYN0048.</title>
        <authorList>
            <person name="Yi H."/>
            <person name="Baek C."/>
        </authorList>
    </citation>
    <scope>NUCLEOTIDE SEQUENCE [LARGE SCALE GENOMIC DNA]</scope>
    <source>
        <strain evidence="4 5">HYN0048</strain>
    </source>
</reference>
<feature type="transmembrane region" description="Helical" evidence="2">
    <location>
        <begin position="407"/>
        <end position="430"/>
    </location>
</feature>
<keyword evidence="1" id="KW-0802">TPR repeat</keyword>